<feature type="domain" description="DUF927" evidence="2">
    <location>
        <begin position="172"/>
        <end position="411"/>
    </location>
</feature>
<evidence type="ECO:0000259" key="2">
    <source>
        <dbReference type="Pfam" id="PF06048"/>
    </source>
</evidence>
<accession>A0A1S1PTG0</accession>
<sequence length="685" mass="73658">MTPSPPATTPTPPDAPTSTRPELSTADVDQMVAGILAVADPGERAATAREHVHDLGLTGADFALIGRLRDRLTSSDLTPRILTKGEFDRAHQHGAKQRVQRERDQEQATRDTRALEQAQRRADLGWAEGLDDLPDGFVVPEGYQVSAGGVLYFPDEAPPQRATYAPLLPVRILIDPDGAQNVELAWRTGGTWVRRTVPKSTIKSGRRLVQALGDAGIPVIDADGKNAERWLASVEAANEHTIPRQKLARWLGWQPDGSFLPTPGEPLPLEPAFPEQAPYLAAHHPAGTLDAWQTAIGRVAAFPGMRIVLAAGFAAALLRVLRLDSFVLDIASTSSRGKTTAARVALSPWADPGEKSDGMYTWKTKLIAAEYRLNAVRGIPVPFDESQLVDDPAIVDTLLYQVPRNHGLARGGGWASGLPWETIIISTGERPALSFTTKQGAAARVLSLRTAPMGENTPDNGELAQHITLAVSENYGTAGPAFITRLCAELATDGATDRIRARHQDLTGQLRGTSGMSGRRAPMVAALALADLCATAWAIVPGEPLPLETWQAYLVTDDDPADNRPEMALDIVREYIAAHPTALWRPGHTLTPPPAGWIGRTLTHDGTDTLAVLPGALRDALSHAGIELEAVIPGWRDAGHLLEDPAYRPPWLPARKIAGTKVRVYAFTPGVIDPPTLTPQLGDDQ</sequence>
<feature type="compositionally biased region" description="Pro residues" evidence="1">
    <location>
        <begin position="1"/>
        <end position="15"/>
    </location>
</feature>
<reference evidence="4" key="1">
    <citation type="submission" date="2016-07" db="EMBL/GenBank/DDBJ databases">
        <title>Frankia sp. NRRL B-16219 Genome sequencing.</title>
        <authorList>
            <person name="Ghodhbane-Gtari F."/>
            <person name="Swanson E."/>
            <person name="Gueddou A."/>
            <person name="Louati M."/>
            <person name="Nouioui I."/>
            <person name="Hezbri K."/>
            <person name="Abebe-Akele F."/>
            <person name="Simpson S."/>
            <person name="Morris K."/>
            <person name="Thomas K."/>
            <person name="Gtari M."/>
            <person name="Tisa L.S."/>
        </authorList>
    </citation>
    <scope>NUCLEOTIDE SEQUENCE [LARGE SCALE GENOMIC DNA]</scope>
    <source>
        <strain evidence="4">NRRL B-16219</strain>
    </source>
</reference>
<keyword evidence="4" id="KW-1185">Reference proteome</keyword>
<dbReference type="InterPro" id="IPR009270">
    <property type="entry name" value="DUF927"/>
</dbReference>
<evidence type="ECO:0000313" key="3">
    <source>
        <dbReference type="EMBL" id="OHV23244.1"/>
    </source>
</evidence>
<dbReference type="OrthoDB" id="3441758at2"/>
<proteinExistence type="predicted"/>
<dbReference type="Pfam" id="PF06048">
    <property type="entry name" value="DUF927"/>
    <property type="match status" value="1"/>
</dbReference>
<protein>
    <recommendedName>
        <fullName evidence="2">DUF927 domain-containing protein</fullName>
    </recommendedName>
</protein>
<name>A0A1S1PTG0_9ACTN</name>
<dbReference type="Proteomes" id="UP000179769">
    <property type="component" value="Unassembled WGS sequence"/>
</dbReference>
<feature type="region of interest" description="Disordered" evidence="1">
    <location>
        <begin position="1"/>
        <end position="24"/>
    </location>
</feature>
<comment type="caution">
    <text evidence="3">The sequence shown here is derived from an EMBL/GenBank/DDBJ whole genome shotgun (WGS) entry which is preliminary data.</text>
</comment>
<feature type="compositionally biased region" description="Basic and acidic residues" evidence="1">
    <location>
        <begin position="99"/>
        <end position="115"/>
    </location>
</feature>
<organism evidence="3 4">
    <name type="scientific">Parafrankia soli</name>
    <dbReference type="NCBI Taxonomy" id="2599596"/>
    <lineage>
        <taxon>Bacteria</taxon>
        <taxon>Bacillati</taxon>
        <taxon>Actinomycetota</taxon>
        <taxon>Actinomycetes</taxon>
        <taxon>Frankiales</taxon>
        <taxon>Frankiaceae</taxon>
        <taxon>Parafrankia</taxon>
    </lineage>
</organism>
<feature type="region of interest" description="Disordered" evidence="1">
    <location>
        <begin position="88"/>
        <end position="115"/>
    </location>
</feature>
<evidence type="ECO:0000313" key="4">
    <source>
        <dbReference type="Proteomes" id="UP000179769"/>
    </source>
</evidence>
<dbReference type="EMBL" id="MAXA01000240">
    <property type="protein sequence ID" value="OHV23244.1"/>
    <property type="molecule type" value="Genomic_DNA"/>
</dbReference>
<evidence type="ECO:0000256" key="1">
    <source>
        <dbReference type="SAM" id="MobiDB-lite"/>
    </source>
</evidence>
<gene>
    <name evidence="3" type="ORF">BBK14_24285</name>
</gene>
<dbReference type="RefSeq" id="WP_071065842.1">
    <property type="nucleotide sequence ID" value="NZ_MAXA01000240.1"/>
</dbReference>
<dbReference type="AlphaFoldDB" id="A0A1S1PTG0"/>